<feature type="compositionally biased region" description="Polar residues" evidence="1">
    <location>
        <begin position="22"/>
        <end position="31"/>
    </location>
</feature>
<sequence>MIQFLVLRNQKKKNNNNNINNSIHPSNRPIT</sequence>
<proteinExistence type="predicted"/>
<organism evidence="2">
    <name type="scientific">Rhizophora mucronata</name>
    <name type="common">Asiatic mangrove</name>
    <dbReference type="NCBI Taxonomy" id="61149"/>
    <lineage>
        <taxon>Eukaryota</taxon>
        <taxon>Viridiplantae</taxon>
        <taxon>Streptophyta</taxon>
        <taxon>Embryophyta</taxon>
        <taxon>Tracheophyta</taxon>
        <taxon>Spermatophyta</taxon>
        <taxon>Magnoliopsida</taxon>
        <taxon>eudicotyledons</taxon>
        <taxon>Gunneridae</taxon>
        <taxon>Pentapetalae</taxon>
        <taxon>rosids</taxon>
        <taxon>fabids</taxon>
        <taxon>Malpighiales</taxon>
        <taxon>Rhizophoraceae</taxon>
        <taxon>Rhizophora</taxon>
    </lineage>
</organism>
<reference evidence="2" key="1">
    <citation type="submission" date="2018-02" db="EMBL/GenBank/DDBJ databases">
        <title>Rhizophora mucronata_Transcriptome.</title>
        <authorList>
            <person name="Meera S.P."/>
            <person name="Sreeshan A."/>
            <person name="Augustine A."/>
        </authorList>
    </citation>
    <scope>NUCLEOTIDE SEQUENCE</scope>
    <source>
        <tissue evidence="2">Leaf</tissue>
    </source>
</reference>
<dbReference type="AlphaFoldDB" id="A0A2P2K5F5"/>
<name>A0A2P2K5F5_RHIMU</name>
<dbReference type="EMBL" id="GGEC01020482">
    <property type="protein sequence ID" value="MBX00966.1"/>
    <property type="molecule type" value="Transcribed_RNA"/>
</dbReference>
<protein>
    <submittedName>
        <fullName evidence="2">Uncharacterized protein</fullName>
    </submittedName>
</protein>
<feature type="region of interest" description="Disordered" evidence="1">
    <location>
        <begin position="10"/>
        <end position="31"/>
    </location>
</feature>
<accession>A0A2P2K5F5</accession>
<evidence type="ECO:0000313" key="2">
    <source>
        <dbReference type="EMBL" id="MBX00966.1"/>
    </source>
</evidence>
<evidence type="ECO:0000256" key="1">
    <source>
        <dbReference type="SAM" id="MobiDB-lite"/>
    </source>
</evidence>